<evidence type="ECO:0000313" key="3">
    <source>
        <dbReference type="Proteomes" id="UP000008810"/>
    </source>
</evidence>
<evidence type="ECO:0000313" key="1">
    <source>
        <dbReference type="EMBL" id="PNT71182.1"/>
    </source>
</evidence>
<dbReference type="Proteomes" id="UP000008810">
    <property type="component" value="Chromosome 2"/>
</dbReference>
<name>A0A2K2DA81_BRADI</name>
<gene>
    <name evidence="1" type="ORF">BRADI_2g24186v3</name>
</gene>
<evidence type="ECO:0000313" key="2">
    <source>
        <dbReference type="EnsemblPlants" id="PNT71182"/>
    </source>
</evidence>
<reference evidence="2" key="3">
    <citation type="submission" date="2018-08" db="UniProtKB">
        <authorList>
            <consortium name="EnsemblPlants"/>
        </authorList>
    </citation>
    <scope>IDENTIFICATION</scope>
    <source>
        <strain evidence="2">cv. Bd21</strain>
    </source>
</reference>
<dbReference type="InParanoid" id="A0A2K2DA81"/>
<dbReference type="EnsemblPlants" id="PNT71182">
    <property type="protein sequence ID" value="PNT71182"/>
    <property type="gene ID" value="BRADI_2g24186v3"/>
</dbReference>
<reference evidence="1 2" key="1">
    <citation type="journal article" date="2010" name="Nature">
        <title>Genome sequencing and analysis of the model grass Brachypodium distachyon.</title>
        <authorList>
            <consortium name="International Brachypodium Initiative"/>
        </authorList>
    </citation>
    <scope>NUCLEOTIDE SEQUENCE [LARGE SCALE GENOMIC DNA]</scope>
    <source>
        <strain evidence="1 2">Bd21</strain>
    </source>
</reference>
<dbReference type="Gramene" id="PNT71182">
    <property type="protein sequence ID" value="PNT71182"/>
    <property type="gene ID" value="BRADI_2g24186v3"/>
</dbReference>
<sequence length="122" mass="13844">MGVGADGRVRRNPCVMLTTATPTGTVTSLEASSWRCPFFPASSTEGNLLSAPWIRRRRHSHVVPFLGASSWWLVESLVQQLESVSHRSEHKLLGRYVRRRRSFFWVEASFGQVRSRRSLADS</sequence>
<dbReference type="AlphaFoldDB" id="A0A2K2DA81"/>
<dbReference type="EMBL" id="CM000881">
    <property type="protein sequence ID" value="PNT71182.1"/>
    <property type="molecule type" value="Genomic_DNA"/>
</dbReference>
<accession>A0A2K2DA81</accession>
<reference evidence="1" key="2">
    <citation type="submission" date="2017-06" db="EMBL/GenBank/DDBJ databases">
        <title>WGS assembly of Brachypodium distachyon.</title>
        <authorList>
            <consortium name="The International Brachypodium Initiative"/>
            <person name="Lucas S."/>
            <person name="Harmon-Smith M."/>
            <person name="Lail K."/>
            <person name="Tice H."/>
            <person name="Grimwood J."/>
            <person name="Bruce D."/>
            <person name="Barry K."/>
            <person name="Shu S."/>
            <person name="Lindquist E."/>
            <person name="Wang M."/>
            <person name="Pitluck S."/>
            <person name="Vogel J.P."/>
            <person name="Garvin D.F."/>
            <person name="Mockler T.C."/>
            <person name="Schmutz J."/>
            <person name="Rokhsar D."/>
            <person name="Bevan M.W."/>
        </authorList>
    </citation>
    <scope>NUCLEOTIDE SEQUENCE</scope>
    <source>
        <strain evidence="1">Bd21</strain>
    </source>
</reference>
<keyword evidence="3" id="KW-1185">Reference proteome</keyword>
<organism evidence="1">
    <name type="scientific">Brachypodium distachyon</name>
    <name type="common">Purple false brome</name>
    <name type="synonym">Trachynia distachya</name>
    <dbReference type="NCBI Taxonomy" id="15368"/>
    <lineage>
        <taxon>Eukaryota</taxon>
        <taxon>Viridiplantae</taxon>
        <taxon>Streptophyta</taxon>
        <taxon>Embryophyta</taxon>
        <taxon>Tracheophyta</taxon>
        <taxon>Spermatophyta</taxon>
        <taxon>Magnoliopsida</taxon>
        <taxon>Liliopsida</taxon>
        <taxon>Poales</taxon>
        <taxon>Poaceae</taxon>
        <taxon>BOP clade</taxon>
        <taxon>Pooideae</taxon>
        <taxon>Stipodae</taxon>
        <taxon>Brachypodieae</taxon>
        <taxon>Brachypodium</taxon>
    </lineage>
</organism>
<proteinExistence type="predicted"/>
<protein>
    <submittedName>
        <fullName evidence="1 2">Uncharacterized protein</fullName>
    </submittedName>
</protein>